<protein>
    <submittedName>
        <fullName evidence="1">Uncharacterized protein</fullName>
    </submittedName>
</protein>
<accession>A0A9Q0Q2W7</accession>
<dbReference type="AlphaFoldDB" id="A0A9Q0Q2W7"/>
<proteinExistence type="predicted"/>
<keyword evidence="2" id="KW-1185">Reference proteome</keyword>
<name>A0A9Q0Q2W7_SALPP</name>
<evidence type="ECO:0000313" key="1">
    <source>
        <dbReference type="EMBL" id="KAJ6698936.1"/>
    </source>
</evidence>
<evidence type="ECO:0000313" key="2">
    <source>
        <dbReference type="Proteomes" id="UP001151532"/>
    </source>
</evidence>
<gene>
    <name evidence="1" type="ORF">OIU79_012251</name>
</gene>
<organism evidence="1 2">
    <name type="scientific">Salix purpurea</name>
    <name type="common">Purple osier willow</name>
    <dbReference type="NCBI Taxonomy" id="77065"/>
    <lineage>
        <taxon>Eukaryota</taxon>
        <taxon>Viridiplantae</taxon>
        <taxon>Streptophyta</taxon>
        <taxon>Embryophyta</taxon>
        <taxon>Tracheophyta</taxon>
        <taxon>Spermatophyta</taxon>
        <taxon>Magnoliopsida</taxon>
        <taxon>eudicotyledons</taxon>
        <taxon>Gunneridae</taxon>
        <taxon>Pentapetalae</taxon>
        <taxon>rosids</taxon>
        <taxon>fabids</taxon>
        <taxon>Malpighiales</taxon>
        <taxon>Salicaceae</taxon>
        <taxon>Saliceae</taxon>
        <taxon>Salix</taxon>
    </lineage>
</organism>
<dbReference type="EMBL" id="JAPFFK010000017">
    <property type="protein sequence ID" value="KAJ6698936.1"/>
    <property type="molecule type" value="Genomic_DNA"/>
</dbReference>
<reference evidence="1" key="1">
    <citation type="submission" date="2022-11" db="EMBL/GenBank/DDBJ databases">
        <authorList>
            <person name="Hyden B.L."/>
            <person name="Feng K."/>
            <person name="Yates T."/>
            <person name="Jawdy S."/>
            <person name="Smart L.B."/>
            <person name="Muchero W."/>
        </authorList>
    </citation>
    <scope>NUCLEOTIDE SEQUENCE</scope>
    <source>
        <tissue evidence="1">Shoot tip</tissue>
    </source>
</reference>
<reference evidence="1" key="2">
    <citation type="journal article" date="2023" name="Int. J. Mol. Sci.">
        <title>De Novo Assembly and Annotation of 11 Diverse Shrub Willow (Salix) Genomes Reveals Novel Gene Organization in Sex-Linked Regions.</title>
        <authorList>
            <person name="Hyden B."/>
            <person name="Feng K."/>
            <person name="Yates T.B."/>
            <person name="Jawdy S."/>
            <person name="Cereghino C."/>
            <person name="Smart L.B."/>
            <person name="Muchero W."/>
        </authorList>
    </citation>
    <scope>NUCLEOTIDE SEQUENCE</scope>
    <source>
        <tissue evidence="1">Shoot tip</tissue>
    </source>
</reference>
<comment type="caution">
    <text evidence="1">The sequence shown here is derived from an EMBL/GenBank/DDBJ whole genome shotgun (WGS) entry which is preliminary data.</text>
</comment>
<dbReference type="Proteomes" id="UP001151532">
    <property type="component" value="Chromosome 6"/>
</dbReference>
<sequence length="57" mass="6826">MYIYLVFQHGWPSSILNSRAKTELNKWENFIRKKRKKRIGLHCQISSYHSCSGWIGK</sequence>